<gene>
    <name evidence="1" type="ORF">AD951_01410</name>
</gene>
<evidence type="ECO:0000313" key="2">
    <source>
        <dbReference type="Proteomes" id="UP000075377"/>
    </source>
</evidence>
<dbReference type="Proteomes" id="UP000075377">
    <property type="component" value="Unassembled WGS sequence"/>
</dbReference>
<name>A0A149UVB0_9PROT</name>
<evidence type="ECO:0000313" key="1">
    <source>
        <dbReference type="EMBL" id="KXV71880.1"/>
    </source>
</evidence>
<dbReference type="EMBL" id="LHZX01000168">
    <property type="protein sequence ID" value="KXV71880.1"/>
    <property type="molecule type" value="Genomic_DNA"/>
</dbReference>
<proteinExistence type="predicted"/>
<organism evidence="1 2">
    <name type="scientific">Acetobacter malorum</name>
    <dbReference type="NCBI Taxonomy" id="178901"/>
    <lineage>
        <taxon>Bacteria</taxon>
        <taxon>Pseudomonadati</taxon>
        <taxon>Pseudomonadota</taxon>
        <taxon>Alphaproteobacteria</taxon>
        <taxon>Acetobacterales</taxon>
        <taxon>Acetobacteraceae</taxon>
        <taxon>Acetobacter</taxon>
    </lineage>
</organism>
<reference evidence="1 2" key="1">
    <citation type="submission" date="2015-06" db="EMBL/GenBank/DDBJ databases">
        <title>Improved classification and identification of acetic acid bacteria using matrix-assisted laser desorption/ionization time-of-flight mass spectrometry; Gluconobacter nephelii and Gluconobacter uchimurae are later heterotypic synonyms of Gluconobacter japonicus and Gluconobacter oxydans, respectively.</title>
        <authorList>
            <person name="Li L."/>
            <person name="Cleenwerck I."/>
            <person name="De Vuyst L."/>
            <person name="Vandamme P."/>
        </authorList>
    </citation>
    <scope>NUCLEOTIDE SEQUENCE [LARGE SCALE GENOMIC DNA]</scope>
    <source>
        <strain evidence="1 2">LMG 1699</strain>
    </source>
</reference>
<feature type="non-terminal residue" evidence="1">
    <location>
        <position position="51"/>
    </location>
</feature>
<dbReference type="AlphaFoldDB" id="A0A149UVB0"/>
<protein>
    <submittedName>
        <fullName evidence="1">Repressor</fullName>
    </submittedName>
</protein>
<sequence length="51" mass="5965">MARKRRQKRKLMDEQIRLMRERGERLREAAQSIGITHAAKAAGVPYTTLRD</sequence>
<comment type="caution">
    <text evidence="1">The sequence shown here is derived from an EMBL/GenBank/DDBJ whole genome shotgun (WGS) entry which is preliminary data.</text>
</comment>
<accession>A0A149UVB0</accession>